<keyword evidence="4" id="KW-0378">Hydrolase</keyword>
<accession>A0A1X6WSJ5</accession>
<dbReference type="RefSeq" id="WP_086952874.1">
    <property type="nucleotide sequence ID" value="NZ_FWFD01000022.1"/>
</dbReference>
<dbReference type="OrthoDB" id="2173042at2"/>
<evidence type="ECO:0000313" key="4">
    <source>
        <dbReference type="EMBL" id="SLM87258.1"/>
    </source>
</evidence>
<gene>
    <name evidence="4" type="ORF">FM121_14250</name>
</gene>
<feature type="domain" description="MucBP" evidence="3">
    <location>
        <begin position="192"/>
        <end position="251"/>
    </location>
</feature>
<dbReference type="EMBL" id="FWFD01000022">
    <property type="protein sequence ID" value="SLM87258.1"/>
    <property type="molecule type" value="Genomic_DNA"/>
</dbReference>
<dbReference type="GO" id="GO:0008745">
    <property type="term" value="F:N-acetylmuramoyl-L-alanine amidase activity"/>
    <property type="evidence" value="ECO:0007669"/>
    <property type="project" value="UniProtKB-EC"/>
</dbReference>
<dbReference type="InterPro" id="IPR009459">
    <property type="entry name" value="MucBP_dom"/>
</dbReference>
<dbReference type="AlphaFoldDB" id="A0A1X6WSJ5"/>
<feature type="domain" description="MucBP" evidence="3">
    <location>
        <begin position="122"/>
        <end position="184"/>
    </location>
</feature>
<name>A0A1X6WSJ5_9ENTE</name>
<dbReference type="EC" id="3.5.1.28" evidence="4"/>
<dbReference type="Pfam" id="PF06458">
    <property type="entry name" value="MucBP"/>
    <property type="match status" value="3"/>
</dbReference>
<reference evidence="5" key="1">
    <citation type="submission" date="2017-02" db="EMBL/GenBank/DDBJ databases">
        <authorList>
            <person name="Dridi B."/>
        </authorList>
    </citation>
    <scope>NUCLEOTIDE SEQUENCE [LARGE SCALE GENOMIC DNA]</scope>
    <source>
        <strain evidence="5">bH819</strain>
    </source>
</reference>
<dbReference type="Gene3D" id="3.10.20.320">
    <property type="entry name" value="Putative peptidoglycan bound protein (lpxtg motif)"/>
    <property type="match status" value="3"/>
</dbReference>
<evidence type="ECO:0000256" key="2">
    <source>
        <dbReference type="SAM" id="SignalP"/>
    </source>
</evidence>
<keyword evidence="1" id="KW-0677">Repeat</keyword>
<proteinExistence type="predicted"/>
<feature type="chain" id="PRO_5013367207" evidence="2">
    <location>
        <begin position="28"/>
        <end position="877"/>
    </location>
</feature>
<evidence type="ECO:0000313" key="5">
    <source>
        <dbReference type="Proteomes" id="UP000195918"/>
    </source>
</evidence>
<protein>
    <submittedName>
        <fullName evidence="4">N-acetylmuramoyl-L-alanine amidase</fullName>
        <ecNumber evidence="4">3.5.1.28</ecNumber>
    </submittedName>
</protein>
<keyword evidence="5" id="KW-1185">Reference proteome</keyword>
<feature type="domain" description="MucBP" evidence="3">
    <location>
        <begin position="49"/>
        <end position="110"/>
    </location>
</feature>
<sequence length="877" mass="99214">MKKKILTTLLLSTLVLPSITGVGQVFAEETSSSVATTISAEQPKEESQPVTVKYVDEQGTTIAEEETLKGNLDTDFEVTPKPITDYTYKNVDTNLKGKYTSQAQVVTLTYAKNEAPIAEGSVTVSYVDDKGNSILVDETKKGSVGTSYKIESKAIDGYTFSKVKQGNLTGEFSEESQNIVLEYKENAKKSEVTVKFVDDKNNEIKKSVVYEGEVGSKVPIAKENITGYQFVSGVTDVNYKDEAQTVTHTYKKVGQGPYIADGSHVKVTKKGYNMYSNFSWNQKNSSTNLYGQTFEARGRYEHANGATYYSLFNAKNEWQGYINADATTKTSPQGPYISDGRIVKVTKRGYDSWSNFSWNKKNSNDQLYGKNFKAQGRYEHFNGNTYYSLYDVKGEWYGYINANAVSDGKEEGNYISDGRYVKVAKKGYNVWSNFGWNKKNLSDNLYDQTLQARGRYEHFNGETYYSLYNVKGEWQGYLNASATTSANPEGSYISDGRFVTVDKMGYDVYSDFSWTVKNKSDILKGNTFTAKGRYEHINGNTYYSLYDNQNKWQGYIDAKAASVVSKPEGSYIADGRFVKVNKTGYNVWSNFDWKFRNKSDELMGKTLEARGRYEHANGSTYYSLFDLNGEWQGYINAEATVDAKAEGNYIPDGDYVKITKKGVDLYSNFNWNKKGTTDLMVDKYYQARGRYEHANGKTYYSLFDSNNIWQGYLESSAAIKITSPQGPYISDGRYFKVTNKGFDVWGSFKENKVNSTDSLYGNLYQARGRYEHVNGKTYYTIYDNKGVWQGYVDSKAGDITKAQGPHIGDNRYATVTTKGYDVYSNFDWKVVTTSTKLFGKTYQARGRYEHFNGHTYYSLFDGDKWIGYINGNAVTLN</sequence>
<evidence type="ECO:0000259" key="3">
    <source>
        <dbReference type="Pfam" id="PF06458"/>
    </source>
</evidence>
<feature type="signal peptide" evidence="2">
    <location>
        <begin position="1"/>
        <end position="27"/>
    </location>
</feature>
<evidence type="ECO:0000256" key="1">
    <source>
        <dbReference type="ARBA" id="ARBA00022737"/>
    </source>
</evidence>
<keyword evidence="2" id="KW-0732">Signal</keyword>
<dbReference type="Proteomes" id="UP000195918">
    <property type="component" value="Unassembled WGS sequence"/>
</dbReference>
<organism evidence="4 5">
    <name type="scientific">Vagococcus fluvialis bH819</name>
    <dbReference type="NCBI Taxonomy" id="1255619"/>
    <lineage>
        <taxon>Bacteria</taxon>
        <taxon>Bacillati</taxon>
        <taxon>Bacillota</taxon>
        <taxon>Bacilli</taxon>
        <taxon>Lactobacillales</taxon>
        <taxon>Enterococcaceae</taxon>
        <taxon>Vagococcus</taxon>
    </lineage>
</organism>